<gene>
    <name evidence="1" type="ORF">CTI12_AA326830</name>
</gene>
<evidence type="ECO:0000313" key="1">
    <source>
        <dbReference type="EMBL" id="PWA66477.1"/>
    </source>
</evidence>
<sequence>MEPMDYTPAPKKEEDHDVTIEVPTIGVAYVGASAHNQLKSIETCVDILVATPGRLTGMIERSKISLKKIKYLGCR</sequence>
<keyword evidence="1" id="KW-0378">Hydrolase</keyword>
<evidence type="ECO:0000313" key="2">
    <source>
        <dbReference type="Proteomes" id="UP000245207"/>
    </source>
</evidence>
<name>A0A2U1MZ16_ARTAN</name>
<accession>A0A2U1MZ16</accession>
<dbReference type="Gene3D" id="3.40.50.300">
    <property type="entry name" value="P-loop containing nucleotide triphosphate hydrolases"/>
    <property type="match status" value="1"/>
</dbReference>
<dbReference type="InterPro" id="IPR027417">
    <property type="entry name" value="P-loop_NTPase"/>
</dbReference>
<dbReference type="STRING" id="35608.A0A2U1MZ16"/>
<reference evidence="1 2" key="1">
    <citation type="journal article" date="2018" name="Mol. Plant">
        <title>The genome of Artemisia annua provides insight into the evolution of Asteraceae family and artemisinin biosynthesis.</title>
        <authorList>
            <person name="Shen Q."/>
            <person name="Zhang L."/>
            <person name="Liao Z."/>
            <person name="Wang S."/>
            <person name="Yan T."/>
            <person name="Shi P."/>
            <person name="Liu M."/>
            <person name="Fu X."/>
            <person name="Pan Q."/>
            <person name="Wang Y."/>
            <person name="Lv Z."/>
            <person name="Lu X."/>
            <person name="Zhang F."/>
            <person name="Jiang W."/>
            <person name="Ma Y."/>
            <person name="Chen M."/>
            <person name="Hao X."/>
            <person name="Li L."/>
            <person name="Tang Y."/>
            <person name="Lv G."/>
            <person name="Zhou Y."/>
            <person name="Sun X."/>
            <person name="Brodelius P.E."/>
            <person name="Rose J.K.C."/>
            <person name="Tang K."/>
        </authorList>
    </citation>
    <scope>NUCLEOTIDE SEQUENCE [LARGE SCALE GENOMIC DNA]</scope>
    <source>
        <strain evidence="2">cv. Huhao1</strain>
        <tissue evidence="1">Leaf</tissue>
    </source>
</reference>
<keyword evidence="1" id="KW-0547">Nucleotide-binding</keyword>
<dbReference type="GO" id="GO:0004386">
    <property type="term" value="F:helicase activity"/>
    <property type="evidence" value="ECO:0007669"/>
    <property type="project" value="UniProtKB-KW"/>
</dbReference>
<proteinExistence type="predicted"/>
<dbReference type="EMBL" id="PKPP01004017">
    <property type="protein sequence ID" value="PWA66477.1"/>
    <property type="molecule type" value="Genomic_DNA"/>
</dbReference>
<keyword evidence="1" id="KW-0347">Helicase</keyword>
<dbReference type="SUPFAM" id="SSF52540">
    <property type="entry name" value="P-loop containing nucleoside triphosphate hydrolases"/>
    <property type="match status" value="1"/>
</dbReference>
<dbReference type="Proteomes" id="UP000245207">
    <property type="component" value="Unassembled WGS sequence"/>
</dbReference>
<comment type="caution">
    <text evidence="1">The sequence shown here is derived from an EMBL/GenBank/DDBJ whole genome shotgun (WGS) entry which is preliminary data.</text>
</comment>
<dbReference type="OrthoDB" id="1750871at2759"/>
<protein>
    <submittedName>
        <fullName evidence="1">Helicase Cas3, CRISPR-associated, core</fullName>
    </submittedName>
</protein>
<keyword evidence="1" id="KW-0067">ATP-binding</keyword>
<dbReference type="AlphaFoldDB" id="A0A2U1MZ16"/>
<organism evidence="1 2">
    <name type="scientific">Artemisia annua</name>
    <name type="common">Sweet wormwood</name>
    <dbReference type="NCBI Taxonomy" id="35608"/>
    <lineage>
        <taxon>Eukaryota</taxon>
        <taxon>Viridiplantae</taxon>
        <taxon>Streptophyta</taxon>
        <taxon>Embryophyta</taxon>
        <taxon>Tracheophyta</taxon>
        <taxon>Spermatophyta</taxon>
        <taxon>Magnoliopsida</taxon>
        <taxon>eudicotyledons</taxon>
        <taxon>Gunneridae</taxon>
        <taxon>Pentapetalae</taxon>
        <taxon>asterids</taxon>
        <taxon>campanulids</taxon>
        <taxon>Asterales</taxon>
        <taxon>Asteraceae</taxon>
        <taxon>Asteroideae</taxon>
        <taxon>Anthemideae</taxon>
        <taxon>Artemisiinae</taxon>
        <taxon>Artemisia</taxon>
    </lineage>
</organism>
<keyword evidence="2" id="KW-1185">Reference proteome</keyword>